<evidence type="ECO:0000256" key="2">
    <source>
        <dbReference type="ARBA" id="ARBA00009810"/>
    </source>
</evidence>
<dbReference type="PANTHER" id="PTHR32552">
    <property type="entry name" value="FERRICHROME IRON RECEPTOR-RELATED"/>
    <property type="match status" value="1"/>
</dbReference>
<evidence type="ECO:0000259" key="16">
    <source>
        <dbReference type="Pfam" id="PF00593"/>
    </source>
</evidence>
<evidence type="ECO:0000256" key="8">
    <source>
        <dbReference type="ARBA" id="ARBA00023004"/>
    </source>
</evidence>
<evidence type="ECO:0000256" key="12">
    <source>
        <dbReference type="ARBA" id="ARBA00023170"/>
    </source>
</evidence>
<dbReference type="PANTHER" id="PTHR32552:SF68">
    <property type="entry name" value="FERRICHROME OUTER MEMBRANE TRANSPORTER_PHAGE RECEPTOR"/>
    <property type="match status" value="1"/>
</dbReference>
<dbReference type="NCBIfam" id="TIGR01783">
    <property type="entry name" value="TonB-siderophor"/>
    <property type="match status" value="1"/>
</dbReference>
<gene>
    <name evidence="18" type="ORF">H8B21_12655</name>
</gene>
<dbReference type="Proteomes" id="UP000651112">
    <property type="component" value="Unassembled WGS sequence"/>
</dbReference>
<dbReference type="InterPro" id="IPR012910">
    <property type="entry name" value="Plug_dom"/>
</dbReference>
<keyword evidence="4 14" id="KW-1134">Transmembrane beta strand</keyword>
<dbReference type="InterPro" id="IPR037066">
    <property type="entry name" value="Plug_dom_sf"/>
</dbReference>
<evidence type="ECO:0000256" key="11">
    <source>
        <dbReference type="ARBA" id="ARBA00023136"/>
    </source>
</evidence>
<dbReference type="InterPro" id="IPR036942">
    <property type="entry name" value="Beta-barrel_TonB_sf"/>
</dbReference>
<dbReference type="SUPFAM" id="SSF56935">
    <property type="entry name" value="Porins"/>
    <property type="match status" value="1"/>
</dbReference>
<keyword evidence="6 14" id="KW-0812">Transmembrane</keyword>
<keyword evidence="3 14" id="KW-0813">Transport</keyword>
<dbReference type="Pfam" id="PF07715">
    <property type="entry name" value="Plug"/>
    <property type="match status" value="1"/>
</dbReference>
<dbReference type="InterPro" id="IPR039426">
    <property type="entry name" value="TonB-dep_rcpt-like"/>
</dbReference>
<dbReference type="PROSITE" id="PS52016">
    <property type="entry name" value="TONB_DEPENDENT_REC_3"/>
    <property type="match status" value="1"/>
</dbReference>
<comment type="similarity">
    <text evidence="2 14 15">Belongs to the TonB-dependent receptor family.</text>
</comment>
<evidence type="ECO:0000313" key="18">
    <source>
        <dbReference type="EMBL" id="MBD1422419.1"/>
    </source>
</evidence>
<evidence type="ECO:0000256" key="13">
    <source>
        <dbReference type="ARBA" id="ARBA00023237"/>
    </source>
</evidence>
<comment type="caution">
    <text evidence="18">The sequence shown here is derived from an EMBL/GenBank/DDBJ whole genome shotgun (WGS) entry which is preliminary data.</text>
</comment>
<evidence type="ECO:0000256" key="14">
    <source>
        <dbReference type="PROSITE-ProRule" id="PRU01360"/>
    </source>
</evidence>
<feature type="domain" description="TonB-dependent receptor plug" evidence="17">
    <location>
        <begin position="57"/>
        <end position="158"/>
    </location>
</feature>
<dbReference type="EMBL" id="JACNYL010000003">
    <property type="protein sequence ID" value="MBD1422419.1"/>
    <property type="molecule type" value="Genomic_DNA"/>
</dbReference>
<evidence type="ECO:0000259" key="17">
    <source>
        <dbReference type="Pfam" id="PF07715"/>
    </source>
</evidence>
<keyword evidence="8" id="KW-0408">Iron</keyword>
<name>A0ABR7XU30_9SPHI</name>
<keyword evidence="7" id="KW-0732">Signal</keyword>
<evidence type="ECO:0000256" key="1">
    <source>
        <dbReference type="ARBA" id="ARBA00004571"/>
    </source>
</evidence>
<proteinExistence type="inferred from homology"/>
<dbReference type="Gene3D" id="2.40.170.20">
    <property type="entry name" value="TonB-dependent receptor, beta-barrel domain"/>
    <property type="match status" value="1"/>
</dbReference>
<keyword evidence="5" id="KW-0410">Iron transport</keyword>
<reference evidence="18 19" key="1">
    <citation type="submission" date="2020-08" db="EMBL/GenBank/DDBJ databases">
        <title>Sphingobacterium sp. DN00404 isolated from aquaculture water.</title>
        <authorList>
            <person name="Zhang M."/>
        </authorList>
    </citation>
    <scope>NUCLEOTIDE SEQUENCE [LARGE SCALE GENOMIC DNA]</scope>
    <source>
        <strain evidence="18 19">KCTC 42746</strain>
    </source>
</reference>
<keyword evidence="10 15" id="KW-0798">TonB box</keyword>
<comment type="subcellular location">
    <subcellularLocation>
        <location evidence="1 14">Cell outer membrane</location>
        <topology evidence="1 14">Multi-pass membrane protein</topology>
    </subcellularLocation>
</comment>
<protein>
    <submittedName>
        <fullName evidence="18">TonB-dependent receptor</fullName>
    </submittedName>
</protein>
<keyword evidence="9" id="KW-0406">Ion transport</keyword>
<accession>A0ABR7XU30</accession>
<dbReference type="InterPro" id="IPR000531">
    <property type="entry name" value="Beta-barrel_TonB"/>
</dbReference>
<evidence type="ECO:0000256" key="15">
    <source>
        <dbReference type="RuleBase" id="RU003357"/>
    </source>
</evidence>
<feature type="domain" description="TonB-dependent receptor-like beta-barrel" evidence="16">
    <location>
        <begin position="232"/>
        <end position="697"/>
    </location>
</feature>
<evidence type="ECO:0000256" key="10">
    <source>
        <dbReference type="ARBA" id="ARBA00023077"/>
    </source>
</evidence>
<dbReference type="RefSeq" id="WP_190314149.1">
    <property type="nucleotide sequence ID" value="NZ_JACNYL010000003.1"/>
</dbReference>
<keyword evidence="11 14" id="KW-0472">Membrane</keyword>
<dbReference type="InterPro" id="IPR010105">
    <property type="entry name" value="TonB_sidphr_rcpt"/>
</dbReference>
<evidence type="ECO:0000256" key="6">
    <source>
        <dbReference type="ARBA" id="ARBA00022692"/>
    </source>
</evidence>
<evidence type="ECO:0000313" key="19">
    <source>
        <dbReference type="Proteomes" id="UP000651112"/>
    </source>
</evidence>
<evidence type="ECO:0000256" key="5">
    <source>
        <dbReference type="ARBA" id="ARBA00022496"/>
    </source>
</evidence>
<evidence type="ECO:0000256" key="9">
    <source>
        <dbReference type="ARBA" id="ARBA00023065"/>
    </source>
</evidence>
<keyword evidence="13 14" id="KW-0998">Cell outer membrane</keyword>
<keyword evidence="12 18" id="KW-0675">Receptor</keyword>
<evidence type="ECO:0000256" key="4">
    <source>
        <dbReference type="ARBA" id="ARBA00022452"/>
    </source>
</evidence>
<evidence type="ECO:0000256" key="7">
    <source>
        <dbReference type="ARBA" id="ARBA00022729"/>
    </source>
</evidence>
<dbReference type="CDD" id="cd01347">
    <property type="entry name" value="ligand_gated_channel"/>
    <property type="match status" value="1"/>
</dbReference>
<organism evidence="18 19">
    <name type="scientific">Sphingobacterium chuzhouense</name>
    <dbReference type="NCBI Taxonomy" id="1742264"/>
    <lineage>
        <taxon>Bacteria</taxon>
        <taxon>Pseudomonadati</taxon>
        <taxon>Bacteroidota</taxon>
        <taxon>Sphingobacteriia</taxon>
        <taxon>Sphingobacteriales</taxon>
        <taxon>Sphingobacteriaceae</taxon>
        <taxon>Sphingobacterium</taxon>
    </lineage>
</organism>
<dbReference type="Pfam" id="PF00593">
    <property type="entry name" value="TonB_dep_Rec_b-barrel"/>
    <property type="match status" value="1"/>
</dbReference>
<sequence>MMKVFYTAVLICCTVTGYAQVDTTVIALEEVLITGRRNNSYLINTTELGGKFSGILKDLPQSVSLVSREFMEDRQAFQITDMVQDLAGVSQASVYDDLTIRGFNSGYTNGLRLVNGMRSAYGYGTSFWRAPLTANLESIEVLKGPGASLFGDIVPGGTINLVTKKPLEEQKTSIDFSVGSFQTLRSTLDIGGPLDKDKRFLYRINVAYETSRTFRDNNQRRNILIAPSFTFRPTEGTQIDVDLTYDDFDGALDRGIGIRNKDFYGLDRAFNVNQPTDFYRSKFLTFATRFSQDITQNLSFHMNYMKSIYSEDLNEFRTLNTFADPPANTIMNMRFLSKNVKDYTDNLVSYLSYNLNRPGHTHRFVLGVDYAQYGGDKNNVQREARRRMLDGEEIPLTINLENPVRDVIDVGSYIWLAQAEFPFLNPYKSMGFYIQDQVTIGERLNVVVGLRHEYYRSSSADLAESYETSQHAWLPRFGLTYHINDQMNYFASYSQGYVPVGADFIHNHEQYGSDNSFRPERSFQVETGLKTGFFNNQLQTELSLFHIGRENMMIATGEMSDSGFPVYRQSGEVISQGVELDFRGQVTKEFQVMANYSFNHTEVKRSSMEIEVGMPLANAPKHMGSVWMKYVIPNATFKGLGFGTGMNFMNSRRMENPMAIDDEGTMAWDRWPGYEVWNAALYYHLKGARLTLNFNNIFDTYYYLGGFDYTRGFIGMPRSAMLSIGFSL</sequence>
<dbReference type="Gene3D" id="2.170.130.10">
    <property type="entry name" value="TonB-dependent receptor, plug domain"/>
    <property type="match status" value="1"/>
</dbReference>
<evidence type="ECO:0000256" key="3">
    <source>
        <dbReference type="ARBA" id="ARBA00022448"/>
    </source>
</evidence>
<keyword evidence="19" id="KW-1185">Reference proteome</keyword>